<protein>
    <submittedName>
        <fullName evidence="5">Maltose-binding periplasmic protein</fullName>
    </submittedName>
</protein>
<keyword evidence="4" id="KW-0732">Signal</keyword>
<comment type="similarity">
    <text evidence="2">Belongs to the bacterial solute-binding protein 1 family.</text>
</comment>
<keyword evidence="6" id="KW-1185">Reference proteome</keyword>
<sequence precursor="true">MTQMTTMKRRQFLAGSAALGALALTGAGRAFAQEFDIPAPIGPINADGPFRWLDSGDQKATFYKAFFPEYASARDIEVVYDGLPWNEINQVLPLGIRNNTAQDVFNLPLNMPPAYAVNEGWVQAYDDFIPDIETWKQGFPPGAFLEGLNVFNGKTYGLPYTSARVSSAFTLYNRKYLNDAGYDPEATPFTWDTFRAAAAKVTEMNAGRAFGFIIGGNQVNRWWDACRTLAQTNGLACGDTSIGNGVDFRTGEVVFDADEIVGAIELLLALKADGSIFPGVMSINAPQARAMMPQGAAGMILQGPWNIPQWERENPNFDFGIAPTPGKGGYSIVGSLASASNTMFIYSKSKNASVAADIFHYLGTEEGQIAWGNVVGSSDPPIFPKAVEQSTMSARSKKALQMFEQTIRISPNPFARNPELAAVASIYQEPTPNAAQTIQGLFTGQTTDIKGELTRLVSATNTALDAAFKTAKENGANVSRDDLVFPNWDPSKDYVASDYEAL</sequence>
<dbReference type="AlphaFoldDB" id="A0A1U9Z4K0"/>
<organism evidence="5 6">
    <name type="scientific">Martelella mediterranea DSM 17316</name>
    <dbReference type="NCBI Taxonomy" id="1122214"/>
    <lineage>
        <taxon>Bacteria</taxon>
        <taxon>Pseudomonadati</taxon>
        <taxon>Pseudomonadota</taxon>
        <taxon>Alphaproteobacteria</taxon>
        <taxon>Hyphomicrobiales</taxon>
        <taxon>Aurantimonadaceae</taxon>
        <taxon>Martelella</taxon>
    </lineage>
</organism>
<feature type="chain" id="PRO_5010710014" evidence="4">
    <location>
        <begin position="33"/>
        <end position="502"/>
    </location>
</feature>
<comment type="subcellular location">
    <subcellularLocation>
        <location evidence="1">Periplasm</location>
    </subcellularLocation>
</comment>
<dbReference type="PANTHER" id="PTHR43649:SF12">
    <property type="entry name" value="DIACETYLCHITOBIOSE BINDING PROTEIN DASA"/>
    <property type="match status" value="1"/>
</dbReference>
<dbReference type="Pfam" id="PF01547">
    <property type="entry name" value="SBP_bac_1"/>
    <property type="match status" value="1"/>
</dbReference>
<evidence type="ECO:0000256" key="1">
    <source>
        <dbReference type="ARBA" id="ARBA00004418"/>
    </source>
</evidence>
<dbReference type="InterPro" id="IPR006311">
    <property type="entry name" value="TAT_signal"/>
</dbReference>
<dbReference type="PROSITE" id="PS51318">
    <property type="entry name" value="TAT"/>
    <property type="match status" value="1"/>
</dbReference>
<evidence type="ECO:0000256" key="2">
    <source>
        <dbReference type="ARBA" id="ARBA00008520"/>
    </source>
</evidence>
<feature type="signal peptide" evidence="4">
    <location>
        <begin position="1"/>
        <end position="32"/>
    </location>
</feature>
<gene>
    <name evidence="5" type="ORF">Mame_03240</name>
</gene>
<keyword evidence="3" id="KW-0574">Periplasm</keyword>
<evidence type="ECO:0000313" key="5">
    <source>
        <dbReference type="EMBL" id="AQZ52550.1"/>
    </source>
</evidence>
<reference evidence="5 6" key="1">
    <citation type="submission" date="2017-03" db="EMBL/GenBank/DDBJ databases">
        <title>Foreign affairs: Plasmid Transfer between Roseobacters and Rhizobia.</title>
        <authorList>
            <person name="Bartling P."/>
            <person name="Bunk B."/>
            <person name="Overmann J."/>
            <person name="Brinkmann H."/>
            <person name="Petersen J."/>
        </authorList>
    </citation>
    <scope>NUCLEOTIDE SEQUENCE [LARGE SCALE GENOMIC DNA]</scope>
    <source>
        <strain evidence="5 6">MACL11</strain>
    </source>
</reference>
<dbReference type="EMBL" id="CP020330">
    <property type="protein sequence ID" value="AQZ52550.1"/>
    <property type="molecule type" value="Genomic_DNA"/>
</dbReference>
<dbReference type="eggNOG" id="COG1653">
    <property type="taxonomic scope" value="Bacteria"/>
</dbReference>
<dbReference type="STRING" id="1122214.Mame_03240"/>
<dbReference type="InterPro" id="IPR006059">
    <property type="entry name" value="SBP"/>
</dbReference>
<evidence type="ECO:0000313" key="6">
    <source>
        <dbReference type="Proteomes" id="UP000191135"/>
    </source>
</evidence>
<accession>A0A1U9Z4K0</accession>
<name>A0A1U9Z4K0_9HYPH</name>
<dbReference type="Proteomes" id="UP000191135">
    <property type="component" value="Chromosome"/>
</dbReference>
<dbReference type="PANTHER" id="PTHR43649">
    <property type="entry name" value="ARABINOSE-BINDING PROTEIN-RELATED"/>
    <property type="match status" value="1"/>
</dbReference>
<dbReference type="SUPFAM" id="SSF53850">
    <property type="entry name" value="Periplasmic binding protein-like II"/>
    <property type="match status" value="1"/>
</dbReference>
<dbReference type="KEGG" id="mmed:Mame_03240"/>
<dbReference type="Gene3D" id="3.40.190.10">
    <property type="entry name" value="Periplasmic binding protein-like II"/>
    <property type="match status" value="1"/>
</dbReference>
<dbReference type="InterPro" id="IPR050490">
    <property type="entry name" value="Bact_solute-bd_prot1"/>
</dbReference>
<dbReference type="RefSeq" id="WP_018064228.1">
    <property type="nucleotide sequence ID" value="NZ_AQWH01000006.1"/>
</dbReference>
<evidence type="ECO:0000256" key="4">
    <source>
        <dbReference type="SAM" id="SignalP"/>
    </source>
</evidence>
<evidence type="ECO:0000256" key="3">
    <source>
        <dbReference type="ARBA" id="ARBA00022764"/>
    </source>
</evidence>
<proteinExistence type="inferred from homology"/>
<dbReference type="GO" id="GO:0042597">
    <property type="term" value="C:periplasmic space"/>
    <property type="evidence" value="ECO:0007669"/>
    <property type="project" value="UniProtKB-SubCell"/>
</dbReference>